<evidence type="ECO:0000313" key="2">
    <source>
        <dbReference type="Proteomes" id="UP000272706"/>
    </source>
</evidence>
<proteinExistence type="predicted"/>
<dbReference type="AlphaFoldDB" id="A0A3A5L0C2"/>
<reference evidence="1 2" key="1">
    <citation type="submission" date="2018-09" db="EMBL/GenBank/DDBJ databases">
        <title>Mesorhizobium carmichaelinearum sp. nov. isolated from Carmichaelinea spp. root nodules in New Zealand.</title>
        <authorList>
            <person name="De Meyer S.E."/>
        </authorList>
    </citation>
    <scope>NUCLEOTIDE SEQUENCE [LARGE SCALE GENOMIC DNA]</scope>
    <source>
        <strain evidence="1 2">ICMP19557</strain>
    </source>
</reference>
<dbReference type="EMBL" id="QZWZ01000001">
    <property type="protein sequence ID" value="RJT42790.1"/>
    <property type="molecule type" value="Genomic_DNA"/>
</dbReference>
<sequence>MTFPTFVDLLRQLYVNVAEHEFALPDKQQTDSRVSLLTGVHRKEVSRLRGAGAPVRVVPDSVSRTSAIVARWLADPSFVDAKGIPLPLPRASEAGEASFASLVESVTRDLRPRAVLDDWLDRKLVEVDENDRIVLMEGAMVPRGDGEVRLYYFARNLGDHAAAAVQNILADDPPFLERAVHYDGLSEQLAKSLEAYSRKLAIETLLHLNKHANQAIQSDPGGTSRWNCGIYILTSDGTSLIAEESPQQKDAGGETS</sequence>
<protein>
    <submittedName>
        <fullName evidence="1">Uncharacterized protein</fullName>
    </submittedName>
</protein>
<organism evidence="1 2">
    <name type="scientific">Mesorhizobium waimense</name>
    <dbReference type="NCBI Taxonomy" id="1300307"/>
    <lineage>
        <taxon>Bacteria</taxon>
        <taxon>Pseudomonadati</taxon>
        <taxon>Pseudomonadota</taxon>
        <taxon>Alphaproteobacteria</taxon>
        <taxon>Hyphomicrobiales</taxon>
        <taxon>Phyllobacteriaceae</taxon>
        <taxon>Mesorhizobium</taxon>
    </lineage>
</organism>
<evidence type="ECO:0000313" key="1">
    <source>
        <dbReference type="EMBL" id="RJT42790.1"/>
    </source>
</evidence>
<dbReference type="Pfam" id="PF20112">
    <property type="entry name" value="DUF6502"/>
    <property type="match status" value="1"/>
</dbReference>
<gene>
    <name evidence="1" type="ORF">D3227_01665</name>
</gene>
<comment type="caution">
    <text evidence="1">The sequence shown here is derived from an EMBL/GenBank/DDBJ whole genome shotgun (WGS) entry which is preliminary data.</text>
</comment>
<dbReference type="OrthoDB" id="6356376at2"/>
<dbReference type="Proteomes" id="UP000272706">
    <property type="component" value="Unassembled WGS sequence"/>
</dbReference>
<name>A0A3A5L0C2_9HYPH</name>
<keyword evidence="2" id="KW-1185">Reference proteome</keyword>
<dbReference type="InterPro" id="IPR045445">
    <property type="entry name" value="DUF6502"/>
</dbReference>
<accession>A0A3A5L0C2</accession>